<reference evidence="2 3" key="1">
    <citation type="submission" date="2020-03" db="EMBL/GenBank/DDBJ databases">
        <title>Genomic Encyclopedia of Type Strains, Phase IV (KMG-IV): sequencing the most valuable type-strain genomes for metagenomic binning, comparative biology and taxonomic classification.</title>
        <authorList>
            <person name="Goeker M."/>
        </authorList>
    </citation>
    <scope>NUCLEOTIDE SEQUENCE [LARGE SCALE GENOMIC DNA]</scope>
    <source>
        <strain evidence="2 3">DSM 105096</strain>
    </source>
</reference>
<accession>A0ABX0XD72</accession>
<proteinExistence type="predicted"/>
<gene>
    <name evidence="2" type="ORF">GGR27_002379</name>
</gene>
<evidence type="ECO:0000313" key="3">
    <source>
        <dbReference type="Proteomes" id="UP000770785"/>
    </source>
</evidence>
<organism evidence="2 3">
    <name type="scientific">Neolewinella antarctica</name>
    <dbReference type="NCBI Taxonomy" id="442734"/>
    <lineage>
        <taxon>Bacteria</taxon>
        <taxon>Pseudomonadati</taxon>
        <taxon>Bacteroidota</taxon>
        <taxon>Saprospiria</taxon>
        <taxon>Saprospirales</taxon>
        <taxon>Lewinellaceae</taxon>
        <taxon>Neolewinella</taxon>
    </lineage>
</organism>
<protein>
    <recommendedName>
        <fullName evidence="4">ABC transporter permease</fullName>
    </recommendedName>
</protein>
<keyword evidence="1" id="KW-1133">Transmembrane helix</keyword>
<feature type="transmembrane region" description="Helical" evidence="1">
    <location>
        <begin position="191"/>
        <end position="211"/>
    </location>
</feature>
<evidence type="ECO:0000313" key="2">
    <source>
        <dbReference type="EMBL" id="NJC26869.1"/>
    </source>
</evidence>
<comment type="caution">
    <text evidence="2">The sequence shown here is derived from an EMBL/GenBank/DDBJ whole genome shotgun (WGS) entry which is preliminary data.</text>
</comment>
<dbReference type="EMBL" id="JAATJH010000003">
    <property type="protein sequence ID" value="NJC26869.1"/>
    <property type="molecule type" value="Genomic_DNA"/>
</dbReference>
<feature type="transmembrane region" description="Helical" evidence="1">
    <location>
        <begin position="7"/>
        <end position="26"/>
    </location>
</feature>
<keyword evidence="3" id="KW-1185">Reference proteome</keyword>
<sequence>MKILKLPILGYTIILVQIIVFSVLHFNNVSFLLIDVVKLMIFYAVLLSVLITIFLTGERSQEFLMASYETLPVTRRDIMIANVKRIATNPIINLMVITFSIGILSLYKESLFDILILLVGILGLTIFIYFQTVLVNRISESVSAMDLPLYLQIFNLISLISLYYLNANDDNLSVVTWSPWSGLFAYSLGPYLWLKLILSCALYSLLGFSLFSNRI</sequence>
<keyword evidence="1" id="KW-0812">Transmembrane</keyword>
<evidence type="ECO:0008006" key="4">
    <source>
        <dbReference type="Google" id="ProtNLM"/>
    </source>
</evidence>
<keyword evidence="1" id="KW-0472">Membrane</keyword>
<feature type="transmembrane region" description="Helical" evidence="1">
    <location>
        <begin position="86"/>
        <end position="108"/>
    </location>
</feature>
<dbReference type="RefSeq" id="WP_168037626.1">
    <property type="nucleotide sequence ID" value="NZ_JAATJH010000003.1"/>
</dbReference>
<feature type="transmembrane region" description="Helical" evidence="1">
    <location>
        <begin position="114"/>
        <end position="135"/>
    </location>
</feature>
<feature type="transmembrane region" description="Helical" evidence="1">
    <location>
        <begin position="32"/>
        <end position="55"/>
    </location>
</feature>
<feature type="transmembrane region" description="Helical" evidence="1">
    <location>
        <begin position="147"/>
        <end position="165"/>
    </location>
</feature>
<dbReference type="Proteomes" id="UP000770785">
    <property type="component" value="Unassembled WGS sequence"/>
</dbReference>
<name>A0ABX0XD72_9BACT</name>
<evidence type="ECO:0000256" key="1">
    <source>
        <dbReference type="SAM" id="Phobius"/>
    </source>
</evidence>